<feature type="region of interest" description="Disordered" evidence="1">
    <location>
        <begin position="309"/>
        <end position="329"/>
    </location>
</feature>
<sequence>MASLLLGPMHRFADAGRVTVWVETDVPGDVEVRTADGPRASSRTFAVAGHHFALVTVDGLVAGRVYPYEVWLAPAEEPSEDTRVWPEPGAAGPPSLLRPVGGDQPVQLVFGSCRVTAPQAKPYTLNSTEDPKGLGTDALHALALRMAETDPDTWPDALLLLGDQVYADHVSPETAARIRERRDVTQPPGEEIADFTEYCWLYQEAWSQPEIRWLLSTVPTAMIADDHDVRDDWNISASWRAWILAQPWWDARVTGGIMAYWLYQHLGNLDPETRAADPVWRAVADLAAQGEDAEEVLRVFARRADRLADRGTPVGDGPDGDGDSGGIPGSPRWSYRWDLGRTRLIVIDSRLGRVVAADGTRRMVNDAAWSWIEEQTRHSGEVDHLLLGTSVPFLLTDMIHNVEAATERVAAGRFGRVVAAGAERVRRTLDLEHWAAFDHSFRKMSQLLTAVATGGHGPVPASVVVLSGDVHHAYLARVHADGDAAPIWQAVCSPFRNPLGPGIRRVDSISRRRFPAAVSGRLARLLGAKASPLDWTVTHGPWFDSQLATLRLDGRTATLLLEKTEPDGEPGGLDEVLRAPLT</sequence>
<evidence type="ECO:0000259" key="2">
    <source>
        <dbReference type="Pfam" id="PF09423"/>
    </source>
</evidence>
<feature type="domain" description="DUF7800" evidence="3">
    <location>
        <begin position="1"/>
        <end position="95"/>
    </location>
</feature>
<dbReference type="SUPFAM" id="SSF56300">
    <property type="entry name" value="Metallo-dependent phosphatases"/>
    <property type="match status" value="1"/>
</dbReference>
<dbReference type="PANTHER" id="PTHR37031">
    <property type="entry name" value="METALLOPHOSPHATASE BINDING DOMAIN PROTEIN"/>
    <property type="match status" value="1"/>
</dbReference>
<dbReference type="CDD" id="cd07389">
    <property type="entry name" value="MPP_PhoD"/>
    <property type="match status" value="1"/>
</dbReference>
<evidence type="ECO:0000256" key="1">
    <source>
        <dbReference type="SAM" id="MobiDB-lite"/>
    </source>
</evidence>
<dbReference type="EMBL" id="JAEACQ010000392">
    <property type="protein sequence ID" value="MBL7633651.1"/>
    <property type="molecule type" value="Genomic_DNA"/>
</dbReference>
<organism evidence="4 5">
    <name type="scientific">Frankia nepalensis</name>
    <dbReference type="NCBI Taxonomy" id="1836974"/>
    <lineage>
        <taxon>Bacteria</taxon>
        <taxon>Bacillati</taxon>
        <taxon>Actinomycetota</taxon>
        <taxon>Actinomycetes</taxon>
        <taxon>Frankiales</taxon>
        <taxon>Frankiaceae</taxon>
        <taxon>Frankia</taxon>
    </lineage>
</organism>
<dbReference type="InterPro" id="IPR056702">
    <property type="entry name" value="DUF7800"/>
</dbReference>
<dbReference type="InterPro" id="IPR029052">
    <property type="entry name" value="Metallo-depent_PP-like"/>
</dbReference>
<evidence type="ECO:0000313" key="4">
    <source>
        <dbReference type="EMBL" id="MBL7633651.1"/>
    </source>
</evidence>
<feature type="domain" description="PhoD-like phosphatase metallophosphatase" evidence="2">
    <location>
        <begin position="154"/>
        <end position="269"/>
    </location>
</feature>
<dbReference type="Pfam" id="PF09423">
    <property type="entry name" value="PhoD"/>
    <property type="match status" value="1"/>
</dbReference>
<accession>A0A937RJX6</accession>
<name>A0A937RJX6_9ACTN</name>
<gene>
    <name evidence="4" type="ORF">I7412_42175</name>
</gene>
<dbReference type="InterPro" id="IPR018946">
    <property type="entry name" value="PhoD-like_MPP"/>
</dbReference>
<dbReference type="AlphaFoldDB" id="A0A937RJX6"/>
<dbReference type="Gene3D" id="3.60.21.70">
    <property type="entry name" value="PhoD-like phosphatase"/>
    <property type="match status" value="1"/>
</dbReference>
<feature type="region of interest" description="Disordered" evidence="1">
    <location>
        <begin position="563"/>
        <end position="582"/>
    </location>
</feature>
<reference evidence="4" key="1">
    <citation type="submission" date="2020-12" db="EMBL/GenBank/DDBJ databases">
        <title>Genomic characterization of non-nitrogen-fixing Frankia strains.</title>
        <authorList>
            <person name="Carlos-Shanley C."/>
            <person name="Guerra T."/>
            <person name="Hahn D."/>
        </authorList>
    </citation>
    <scope>NUCLEOTIDE SEQUENCE</scope>
    <source>
        <strain evidence="4">CN6</strain>
    </source>
</reference>
<dbReference type="RefSeq" id="WP_203006558.1">
    <property type="nucleotide sequence ID" value="NZ_JADWYU010000163.1"/>
</dbReference>
<dbReference type="PANTHER" id="PTHR37031:SF2">
    <property type="entry name" value="PHOD-LIKE PHOSPHATASE METALLOPHOSPHATASE DOMAIN-CONTAINING PROTEIN"/>
    <property type="match status" value="1"/>
</dbReference>
<evidence type="ECO:0000313" key="5">
    <source>
        <dbReference type="Proteomes" id="UP000604475"/>
    </source>
</evidence>
<evidence type="ECO:0000259" key="3">
    <source>
        <dbReference type="Pfam" id="PF25077"/>
    </source>
</evidence>
<comment type="caution">
    <text evidence="4">The sequence shown here is derived from an EMBL/GenBank/DDBJ whole genome shotgun (WGS) entry which is preliminary data.</text>
</comment>
<dbReference type="Pfam" id="PF25077">
    <property type="entry name" value="DUF7800"/>
    <property type="match status" value="1"/>
</dbReference>
<dbReference type="Proteomes" id="UP000604475">
    <property type="component" value="Unassembled WGS sequence"/>
</dbReference>
<keyword evidence="5" id="KW-1185">Reference proteome</keyword>
<dbReference type="InterPro" id="IPR038607">
    <property type="entry name" value="PhoD-like_sf"/>
</dbReference>
<proteinExistence type="predicted"/>
<protein>
    <submittedName>
        <fullName evidence="4">Alkaline phosphatase family protein</fullName>
    </submittedName>
</protein>